<comment type="caution">
    <text evidence="2">The sequence shown here is derived from an EMBL/GenBank/DDBJ whole genome shotgun (WGS) entry which is preliminary data.</text>
</comment>
<proteinExistence type="predicted"/>
<dbReference type="Proteomes" id="UP001595384">
    <property type="component" value="Unassembled WGS sequence"/>
</dbReference>
<dbReference type="PANTHER" id="PTHR43198">
    <property type="entry name" value="BIFUNCTIONAL TH2 PROTEIN"/>
    <property type="match status" value="1"/>
</dbReference>
<dbReference type="Pfam" id="PF03070">
    <property type="entry name" value="TENA_THI-4"/>
    <property type="match status" value="1"/>
</dbReference>
<dbReference type="CDD" id="cd19367">
    <property type="entry name" value="TenA_C_ScTHI20-like"/>
    <property type="match status" value="1"/>
</dbReference>
<dbReference type="InterPro" id="IPR004305">
    <property type="entry name" value="Thiaminase-2/PQQC"/>
</dbReference>
<feature type="domain" description="Thiaminase-2/PQQC" evidence="1">
    <location>
        <begin position="13"/>
        <end position="218"/>
    </location>
</feature>
<evidence type="ECO:0000313" key="2">
    <source>
        <dbReference type="EMBL" id="MFC3024532.1"/>
    </source>
</evidence>
<evidence type="ECO:0000313" key="3">
    <source>
        <dbReference type="Proteomes" id="UP001595384"/>
    </source>
</evidence>
<dbReference type="SUPFAM" id="SSF48613">
    <property type="entry name" value="Heme oxygenase-like"/>
    <property type="match status" value="1"/>
</dbReference>
<accession>A0ABV7C910</accession>
<evidence type="ECO:0000259" key="1">
    <source>
        <dbReference type="Pfam" id="PF03070"/>
    </source>
</evidence>
<gene>
    <name evidence="2" type="ORF">ACFODT_11925</name>
</gene>
<keyword evidence="3" id="KW-1185">Reference proteome</keyword>
<sequence>MNDQDLIEACSQEWHDYINHTFVEQLAQGTLASSQYLHYLKQDFLFLKQRIRAYALAVYKSRTLHDMQLALPSIDSLLNEEMDHHVSYCAEWGIAASALEHEPEDVATIAYTRYVFDVGMAGDLVDLYVALAPCAIGYAVIGHERMNSGSTVLVANPYRRWIELYASESFQSEIAKQRHDLNHMLASIDIASERGQNLVEIFQTATRMEVAFWQQALEVK</sequence>
<reference evidence="3" key="1">
    <citation type="journal article" date="2019" name="Int. J. Syst. Evol. Microbiol.">
        <title>The Global Catalogue of Microorganisms (GCM) 10K type strain sequencing project: providing services to taxonomists for standard genome sequencing and annotation.</title>
        <authorList>
            <consortium name="The Broad Institute Genomics Platform"/>
            <consortium name="The Broad Institute Genome Sequencing Center for Infectious Disease"/>
            <person name="Wu L."/>
            <person name="Ma J."/>
        </authorList>
    </citation>
    <scope>NUCLEOTIDE SEQUENCE [LARGE SCALE GENOMIC DNA]</scope>
    <source>
        <strain evidence="3">KCTC 62784</strain>
    </source>
</reference>
<organism evidence="2 3">
    <name type="scientific">Vibrio zhugei</name>
    <dbReference type="NCBI Taxonomy" id="2479546"/>
    <lineage>
        <taxon>Bacteria</taxon>
        <taxon>Pseudomonadati</taxon>
        <taxon>Pseudomonadota</taxon>
        <taxon>Gammaproteobacteria</taxon>
        <taxon>Vibrionales</taxon>
        <taxon>Vibrionaceae</taxon>
        <taxon>Vibrio</taxon>
    </lineage>
</organism>
<protein>
    <submittedName>
        <fullName evidence="2">TenA family protein</fullName>
    </submittedName>
</protein>
<dbReference type="InterPro" id="IPR016084">
    <property type="entry name" value="Haem_Oase-like_multi-hlx"/>
</dbReference>
<dbReference type="RefSeq" id="WP_123016662.1">
    <property type="nucleotide sequence ID" value="NZ_AP024911.1"/>
</dbReference>
<dbReference type="EMBL" id="JBHRSE010000078">
    <property type="protein sequence ID" value="MFC3024532.1"/>
    <property type="molecule type" value="Genomic_DNA"/>
</dbReference>
<name>A0ABV7C910_9VIBR</name>
<dbReference type="InterPro" id="IPR050967">
    <property type="entry name" value="Thiamine_Salvage_TenA"/>
</dbReference>
<dbReference type="Gene3D" id="1.20.910.10">
    <property type="entry name" value="Heme oxygenase-like"/>
    <property type="match status" value="1"/>
</dbReference>
<dbReference type="PANTHER" id="PTHR43198:SF2">
    <property type="entry name" value="SI:CH1073-67J19.1-RELATED"/>
    <property type="match status" value="1"/>
</dbReference>